<evidence type="ECO:0000313" key="4">
    <source>
        <dbReference type="EMBL" id="CAB4923248.1"/>
    </source>
</evidence>
<dbReference type="InterPro" id="IPR016181">
    <property type="entry name" value="Acyl_CoA_acyltransferase"/>
</dbReference>
<keyword evidence="2" id="KW-0012">Acyltransferase</keyword>
<dbReference type="PANTHER" id="PTHR43877">
    <property type="entry name" value="AMINOALKYLPHOSPHONATE N-ACETYLTRANSFERASE-RELATED-RELATED"/>
    <property type="match status" value="1"/>
</dbReference>
<dbReference type="PROSITE" id="PS51186">
    <property type="entry name" value="GNAT"/>
    <property type="match status" value="1"/>
</dbReference>
<protein>
    <submittedName>
        <fullName evidence="4">Unannotated protein</fullName>
    </submittedName>
</protein>
<dbReference type="AlphaFoldDB" id="A0A6J7HU12"/>
<dbReference type="SUPFAM" id="SSF55729">
    <property type="entry name" value="Acyl-CoA N-acyltransferases (Nat)"/>
    <property type="match status" value="1"/>
</dbReference>
<reference evidence="4" key="1">
    <citation type="submission" date="2020-05" db="EMBL/GenBank/DDBJ databases">
        <authorList>
            <person name="Chiriac C."/>
            <person name="Salcher M."/>
            <person name="Ghai R."/>
            <person name="Kavagutti S V."/>
        </authorList>
    </citation>
    <scope>NUCLEOTIDE SEQUENCE</scope>
</reference>
<evidence type="ECO:0000256" key="2">
    <source>
        <dbReference type="ARBA" id="ARBA00023315"/>
    </source>
</evidence>
<organism evidence="4">
    <name type="scientific">freshwater metagenome</name>
    <dbReference type="NCBI Taxonomy" id="449393"/>
    <lineage>
        <taxon>unclassified sequences</taxon>
        <taxon>metagenomes</taxon>
        <taxon>ecological metagenomes</taxon>
    </lineage>
</organism>
<dbReference type="GO" id="GO:0016747">
    <property type="term" value="F:acyltransferase activity, transferring groups other than amino-acyl groups"/>
    <property type="evidence" value="ECO:0007669"/>
    <property type="project" value="InterPro"/>
</dbReference>
<name>A0A6J7HU12_9ZZZZ</name>
<dbReference type="EMBL" id="CAFBNA010000012">
    <property type="protein sequence ID" value="CAB4923248.1"/>
    <property type="molecule type" value="Genomic_DNA"/>
</dbReference>
<gene>
    <name evidence="4" type="ORF">UFOPK3708_00382</name>
</gene>
<dbReference type="Pfam" id="PF00583">
    <property type="entry name" value="Acetyltransf_1"/>
    <property type="match status" value="1"/>
</dbReference>
<dbReference type="InterPro" id="IPR000182">
    <property type="entry name" value="GNAT_dom"/>
</dbReference>
<feature type="domain" description="N-acetyltransferase" evidence="3">
    <location>
        <begin position="98"/>
        <end position="236"/>
    </location>
</feature>
<accession>A0A6J7HU12</accession>
<sequence>MRRTDTITGHADRMRIGPWRGDPGLALLSPTPGAPPSPEALHRAVLSIADAGYRAVLTPALTFPEQPVFLEYGFSVHERLHLLRHDLFDLPSATAPHTLIRRGRSRDIDAVLDLDGLAFDRFWRFDLNGLLDARHATPRSRFRVACVRNRVVGYHVAGLARRLGYLQRLAVHPDFHGRGIGTALVGDALSWCRRRGCESVLVNTQEINQRAHSLYQHLGFTDEPTGLAVLDYTFAESYGS</sequence>
<keyword evidence="1" id="KW-0808">Transferase</keyword>
<dbReference type="Gene3D" id="3.40.630.30">
    <property type="match status" value="1"/>
</dbReference>
<evidence type="ECO:0000259" key="3">
    <source>
        <dbReference type="PROSITE" id="PS51186"/>
    </source>
</evidence>
<dbReference type="InterPro" id="IPR050832">
    <property type="entry name" value="Bact_Acetyltransf"/>
</dbReference>
<proteinExistence type="predicted"/>
<evidence type="ECO:0000256" key="1">
    <source>
        <dbReference type="ARBA" id="ARBA00022679"/>
    </source>
</evidence>
<dbReference type="CDD" id="cd04301">
    <property type="entry name" value="NAT_SF"/>
    <property type="match status" value="1"/>
</dbReference>